<sequence>MLVIVSAIGGAIWGGYLARRRRGNHLDILQYAVASAIAFGLVALFATIVLSRVLG</sequence>
<dbReference type="GO" id="GO:0016746">
    <property type="term" value="F:acyltransferase activity"/>
    <property type="evidence" value="ECO:0007669"/>
    <property type="project" value="UniProtKB-KW"/>
</dbReference>
<keyword evidence="1" id="KW-0472">Membrane</keyword>
<keyword evidence="1" id="KW-0812">Transmembrane</keyword>
<dbReference type="STRING" id="1461694.ATO9_23440"/>
<keyword evidence="2" id="KW-0012">Acyltransferase</keyword>
<evidence type="ECO:0000256" key="1">
    <source>
        <dbReference type="SAM" id="Phobius"/>
    </source>
</evidence>
<dbReference type="Proteomes" id="UP000030004">
    <property type="component" value="Unassembled WGS sequence"/>
</dbReference>
<dbReference type="eggNOG" id="ENOG5032K4I">
    <property type="taxonomic scope" value="Bacteria"/>
</dbReference>
<evidence type="ECO:0000313" key="2">
    <source>
        <dbReference type="EMBL" id="KGM46510.1"/>
    </source>
</evidence>
<dbReference type="AlphaFoldDB" id="A0A0A0E8K3"/>
<keyword evidence="2" id="KW-0808">Transferase</keyword>
<dbReference type="EMBL" id="AQQX01000036">
    <property type="protein sequence ID" value="KGM46510.1"/>
    <property type="molecule type" value="Genomic_DNA"/>
</dbReference>
<proteinExistence type="predicted"/>
<evidence type="ECO:0000313" key="3">
    <source>
        <dbReference type="Proteomes" id="UP000030004"/>
    </source>
</evidence>
<reference evidence="2 3" key="1">
    <citation type="journal article" date="2015" name="Antonie Van Leeuwenhoek">
        <title>Pseudooceanicola atlanticus gen. nov. sp. nov., isolated from surface seawater of the Atlantic Ocean and reclassification of Oceanicola batsensis, Oceanicola marinus, Oceanicola nitratireducens, Oceanicola nanhaiensis, Oceanicola antarcticus and Oceanicola flagellatus, as Pseudooceanicola batsensis comb. nov., Pseudooceanicola marinus comb. nov., Pseudooceanicola nitratireducens comb. nov., Pseudooceanicola nanhaiensis comb. nov., Pseudooceanicola antarcticus comb. nov., and Pseudooceanicola flagellatus comb. nov.</title>
        <authorList>
            <person name="Lai Q."/>
            <person name="Li G."/>
            <person name="Liu X."/>
            <person name="Du Y."/>
            <person name="Sun F."/>
            <person name="Shao Z."/>
        </authorList>
    </citation>
    <scope>NUCLEOTIDE SEQUENCE [LARGE SCALE GENOMIC DNA]</scope>
    <source>
        <strain evidence="2 3">22II-s11g</strain>
    </source>
</reference>
<feature type="transmembrane region" description="Helical" evidence="1">
    <location>
        <begin position="28"/>
        <end position="50"/>
    </location>
</feature>
<keyword evidence="1" id="KW-1133">Transmembrane helix</keyword>
<comment type="caution">
    <text evidence="2">The sequence shown here is derived from an EMBL/GenBank/DDBJ whole genome shotgun (WGS) entry which is preliminary data.</text>
</comment>
<organism evidence="2 3">
    <name type="scientific">Pseudooceanicola atlanticus</name>
    <dbReference type="NCBI Taxonomy" id="1461694"/>
    <lineage>
        <taxon>Bacteria</taxon>
        <taxon>Pseudomonadati</taxon>
        <taxon>Pseudomonadota</taxon>
        <taxon>Alphaproteobacteria</taxon>
        <taxon>Rhodobacterales</taxon>
        <taxon>Paracoccaceae</taxon>
        <taxon>Pseudooceanicola</taxon>
    </lineage>
</organism>
<protein>
    <submittedName>
        <fullName evidence="2">Acyltransferase</fullName>
    </submittedName>
</protein>
<name>A0A0A0E8K3_9RHOB</name>
<gene>
    <name evidence="2" type="ORF">ATO9_23440</name>
</gene>
<keyword evidence="3" id="KW-1185">Reference proteome</keyword>
<accession>A0A0A0E8K3</accession>